<protein>
    <recommendedName>
        <fullName evidence="1">Transposase IS4-like domain-containing protein</fullName>
    </recommendedName>
</protein>
<dbReference type="NCBIfam" id="NF033520">
    <property type="entry name" value="transpos_IS982"/>
    <property type="match status" value="1"/>
</dbReference>
<gene>
    <name evidence="2" type="ORF">EZS27_009613</name>
</gene>
<dbReference type="InterPro" id="IPR002559">
    <property type="entry name" value="Transposase_11"/>
</dbReference>
<accession>A0A5J4SBK5</accession>
<organism evidence="2">
    <name type="scientific">termite gut metagenome</name>
    <dbReference type="NCBI Taxonomy" id="433724"/>
    <lineage>
        <taxon>unclassified sequences</taxon>
        <taxon>metagenomes</taxon>
        <taxon>organismal metagenomes</taxon>
    </lineage>
</organism>
<name>A0A5J4SBK5_9ZZZZ</name>
<dbReference type="GO" id="GO:0006313">
    <property type="term" value="P:DNA transposition"/>
    <property type="evidence" value="ECO:0007669"/>
    <property type="project" value="InterPro"/>
</dbReference>
<sequence>MHNLKANFDKMLDLCKQFGREFTNEQGNIPRCGVVPRFSDLEVIALSLTAEALSIDSENLLFVKLSTDYKDDFPHLISRRQYNDRRKYVFDLTDSIRKCMANNLNEYEDMYCVDSKPVEICRLSRSNRSKVGKEDSSKAPSKGYCASQNRYYYGYKLHAVCSIKGIVHSFDMTKASVHDIKYLHDLKYEISGCTLLGDKGYVSKDIRLNLFETAHIRLEVPYRSNQKDFKPWFSPFRKLRKRVETVFSQLDDQFLLLRNYAKDVKGIFTRVLAKIASMTALQYLNKINNRPIGRVKYALC</sequence>
<comment type="caution">
    <text evidence="2">The sequence shown here is derived from an EMBL/GenBank/DDBJ whole genome shotgun (WGS) entry which is preliminary data.</text>
</comment>
<dbReference type="EMBL" id="SNRY01000313">
    <property type="protein sequence ID" value="KAA6342641.1"/>
    <property type="molecule type" value="Genomic_DNA"/>
</dbReference>
<evidence type="ECO:0000313" key="2">
    <source>
        <dbReference type="EMBL" id="KAA6342641.1"/>
    </source>
</evidence>
<dbReference type="AlphaFoldDB" id="A0A5J4SBK5"/>
<evidence type="ECO:0000259" key="1">
    <source>
        <dbReference type="Pfam" id="PF01609"/>
    </source>
</evidence>
<dbReference type="Pfam" id="PF01609">
    <property type="entry name" value="DDE_Tnp_1"/>
    <property type="match status" value="1"/>
</dbReference>
<feature type="domain" description="Transposase IS4-like" evidence="1">
    <location>
        <begin position="111"/>
        <end position="276"/>
    </location>
</feature>
<proteinExistence type="predicted"/>
<dbReference type="GO" id="GO:0003677">
    <property type="term" value="F:DNA binding"/>
    <property type="evidence" value="ECO:0007669"/>
    <property type="project" value="InterPro"/>
</dbReference>
<reference evidence="2" key="1">
    <citation type="submission" date="2019-03" db="EMBL/GenBank/DDBJ databases">
        <title>Single cell metagenomics reveals metabolic interactions within the superorganism composed of flagellate Streblomastix strix and complex community of Bacteroidetes bacteria on its surface.</title>
        <authorList>
            <person name="Treitli S.C."/>
            <person name="Kolisko M."/>
            <person name="Husnik F."/>
            <person name="Keeling P."/>
            <person name="Hampl V."/>
        </authorList>
    </citation>
    <scope>NUCLEOTIDE SEQUENCE</scope>
    <source>
        <strain evidence="2">STM</strain>
    </source>
</reference>
<dbReference type="GO" id="GO:0004803">
    <property type="term" value="F:transposase activity"/>
    <property type="evidence" value="ECO:0007669"/>
    <property type="project" value="InterPro"/>
</dbReference>